<feature type="transmembrane region" description="Helical" evidence="1">
    <location>
        <begin position="222"/>
        <end position="238"/>
    </location>
</feature>
<gene>
    <name evidence="2" type="ORF">ACFP3U_35445</name>
</gene>
<accession>A0ABW0XGP1</accession>
<sequence length="239" mass="24219">MIASLLGAVLAGVLVAPALRGLVVRYAVPEDEPWCLACPSCGVGLRGLPPTGGCPACRTRLGPGPWRVEAVTAAAAAAALAAAHPADALLLLWLAGPGVVLGFTDARVHRLPYPLSWTLAAGLAALLTVLELADGSPGTLLRCLLVALAAGALFEVPVQLRLMGPGDTVLALGLGALLGRYGWLAALAGLAAFVLLAGLWSVGVLVAALVRRRPVRGREVPLGPFMLLGTLVAVLGYSA</sequence>
<dbReference type="EMBL" id="JBHSOF010000087">
    <property type="protein sequence ID" value="MFC5668246.1"/>
    <property type="molecule type" value="Genomic_DNA"/>
</dbReference>
<protein>
    <submittedName>
        <fullName evidence="2">Prepilin peptidase</fullName>
    </submittedName>
</protein>
<keyword evidence="1" id="KW-0812">Transmembrane</keyword>
<reference evidence="3" key="1">
    <citation type="journal article" date="2019" name="Int. J. Syst. Evol. Microbiol.">
        <title>The Global Catalogue of Microorganisms (GCM) 10K type strain sequencing project: providing services to taxonomists for standard genome sequencing and annotation.</title>
        <authorList>
            <consortium name="The Broad Institute Genomics Platform"/>
            <consortium name="The Broad Institute Genome Sequencing Center for Infectious Disease"/>
            <person name="Wu L."/>
            <person name="Ma J."/>
        </authorList>
    </citation>
    <scope>NUCLEOTIDE SEQUENCE [LARGE SCALE GENOMIC DNA]</scope>
    <source>
        <strain evidence="3">CGMCC 4.1437</strain>
    </source>
</reference>
<comment type="caution">
    <text evidence="2">The sequence shown here is derived from an EMBL/GenBank/DDBJ whole genome shotgun (WGS) entry which is preliminary data.</text>
</comment>
<evidence type="ECO:0000313" key="2">
    <source>
        <dbReference type="EMBL" id="MFC5668246.1"/>
    </source>
</evidence>
<keyword evidence="3" id="KW-1185">Reference proteome</keyword>
<keyword evidence="1" id="KW-1133">Transmembrane helix</keyword>
<dbReference type="Proteomes" id="UP001595975">
    <property type="component" value="Unassembled WGS sequence"/>
</dbReference>
<dbReference type="RefSeq" id="WP_380229884.1">
    <property type="nucleotide sequence ID" value="NZ_JBHSOF010000087.1"/>
</dbReference>
<name>A0ABW0XGP1_9ACTN</name>
<feature type="transmembrane region" description="Helical" evidence="1">
    <location>
        <begin position="190"/>
        <end position="210"/>
    </location>
</feature>
<evidence type="ECO:0000256" key="1">
    <source>
        <dbReference type="SAM" id="Phobius"/>
    </source>
</evidence>
<evidence type="ECO:0000313" key="3">
    <source>
        <dbReference type="Proteomes" id="UP001595975"/>
    </source>
</evidence>
<proteinExistence type="predicted"/>
<feature type="transmembrane region" description="Helical" evidence="1">
    <location>
        <begin position="115"/>
        <end position="133"/>
    </location>
</feature>
<organism evidence="2 3">
    <name type="scientific">Kitasatospora misakiensis</name>
    <dbReference type="NCBI Taxonomy" id="67330"/>
    <lineage>
        <taxon>Bacteria</taxon>
        <taxon>Bacillati</taxon>
        <taxon>Actinomycetota</taxon>
        <taxon>Actinomycetes</taxon>
        <taxon>Kitasatosporales</taxon>
        <taxon>Streptomycetaceae</taxon>
        <taxon>Kitasatospora</taxon>
    </lineage>
</organism>
<feature type="transmembrane region" description="Helical" evidence="1">
    <location>
        <begin position="139"/>
        <end position="156"/>
    </location>
</feature>
<keyword evidence="1" id="KW-0472">Membrane</keyword>